<organism evidence="3">
    <name type="scientific">Aphanomyces astaci</name>
    <name type="common">Crayfish plague agent</name>
    <dbReference type="NCBI Taxonomy" id="112090"/>
    <lineage>
        <taxon>Eukaryota</taxon>
        <taxon>Sar</taxon>
        <taxon>Stramenopiles</taxon>
        <taxon>Oomycota</taxon>
        <taxon>Saprolegniomycetes</taxon>
        <taxon>Saprolegniales</taxon>
        <taxon>Verrucalvaceae</taxon>
        <taxon>Aphanomyces</taxon>
    </lineage>
</organism>
<gene>
    <name evidence="3" type="ORF">H257_08675</name>
</gene>
<reference evidence="3" key="1">
    <citation type="submission" date="2013-12" db="EMBL/GenBank/DDBJ databases">
        <title>The Genome Sequence of Aphanomyces astaci APO3.</title>
        <authorList>
            <consortium name="The Broad Institute Genomics Platform"/>
            <person name="Russ C."/>
            <person name="Tyler B."/>
            <person name="van West P."/>
            <person name="Dieguez-Uribeondo J."/>
            <person name="Young S.K."/>
            <person name="Zeng Q."/>
            <person name="Gargeya S."/>
            <person name="Fitzgerald M."/>
            <person name="Abouelleil A."/>
            <person name="Alvarado L."/>
            <person name="Chapman S.B."/>
            <person name="Gainer-Dewar J."/>
            <person name="Goldberg J."/>
            <person name="Griggs A."/>
            <person name="Gujja S."/>
            <person name="Hansen M."/>
            <person name="Howarth C."/>
            <person name="Imamovic A."/>
            <person name="Ireland A."/>
            <person name="Larimer J."/>
            <person name="McCowan C."/>
            <person name="Murphy C."/>
            <person name="Pearson M."/>
            <person name="Poon T.W."/>
            <person name="Priest M."/>
            <person name="Roberts A."/>
            <person name="Saif S."/>
            <person name="Shea T."/>
            <person name="Sykes S."/>
            <person name="Wortman J."/>
            <person name="Nusbaum C."/>
            <person name="Birren B."/>
        </authorList>
    </citation>
    <scope>NUCLEOTIDE SEQUENCE [LARGE SCALE GENOMIC DNA]</scope>
    <source>
        <strain evidence="3">APO3</strain>
    </source>
</reference>
<evidence type="ECO:0000313" key="3">
    <source>
        <dbReference type="EMBL" id="ETV77887.1"/>
    </source>
</evidence>
<dbReference type="SUPFAM" id="SSF48371">
    <property type="entry name" value="ARM repeat"/>
    <property type="match status" value="1"/>
</dbReference>
<sequence>MRLVTSGTHHLFDSYGSSSDETARRAALHCVAEARMKRKNPFVSGHDEQKKQVVRMSIDEEKAEPEDTLMHDVTKDPGAPDNEDDLIEVVVLRQEDLTPPTDQFTWNPSLATVPWSEQYAALEHFRQTIKFHASSIQSAFPDTESCLSGLVVPSAEHLRSALTRSGLYCIAEYVQCVQESATIYLGVLVPVLLRRSINEKKFIRDAAHEALDHIVTYCSPQDLVQLLTSFSNDKNPHLVATAGKFIEKSLRRCHDNTTPNQFSTWQPHVAAWLPSLAQFLACRVVACKNDTKRTFALLRDMLGAADMTQLATNHLVGSALVDVLRLVKAAPAKKTQGKQPRGLSLKERMLLQQQKANPSAPKQPHVVVEQPDGAA</sequence>
<dbReference type="InterPro" id="IPR034085">
    <property type="entry name" value="TOG"/>
</dbReference>
<proteinExistence type="predicted"/>
<dbReference type="VEuPathDB" id="FungiDB:H257_08675"/>
<dbReference type="InterPro" id="IPR024395">
    <property type="entry name" value="CLASP_N_dom"/>
</dbReference>
<evidence type="ECO:0000256" key="1">
    <source>
        <dbReference type="SAM" id="MobiDB-lite"/>
    </source>
</evidence>
<name>W4GDW8_APHAT</name>
<dbReference type="SMART" id="SM01349">
    <property type="entry name" value="TOG"/>
    <property type="match status" value="1"/>
</dbReference>
<dbReference type="RefSeq" id="XP_009832997.1">
    <property type="nucleotide sequence ID" value="XM_009834695.1"/>
</dbReference>
<protein>
    <recommendedName>
        <fullName evidence="2">TOG domain-containing protein</fullName>
    </recommendedName>
</protein>
<dbReference type="InterPro" id="IPR011989">
    <property type="entry name" value="ARM-like"/>
</dbReference>
<feature type="domain" description="TOG" evidence="2">
    <location>
        <begin position="96"/>
        <end position="336"/>
    </location>
</feature>
<dbReference type="GeneID" id="20810671"/>
<dbReference type="InterPro" id="IPR016024">
    <property type="entry name" value="ARM-type_fold"/>
</dbReference>
<dbReference type="AlphaFoldDB" id="W4GDW8"/>
<dbReference type="EMBL" id="KI913132">
    <property type="protein sequence ID" value="ETV77887.1"/>
    <property type="molecule type" value="Genomic_DNA"/>
</dbReference>
<dbReference type="Gene3D" id="1.25.10.10">
    <property type="entry name" value="Leucine-rich Repeat Variant"/>
    <property type="match status" value="1"/>
</dbReference>
<evidence type="ECO:0000259" key="2">
    <source>
        <dbReference type="SMART" id="SM01349"/>
    </source>
</evidence>
<feature type="region of interest" description="Disordered" evidence="1">
    <location>
        <begin position="351"/>
        <end position="375"/>
    </location>
</feature>
<dbReference type="Pfam" id="PF12348">
    <property type="entry name" value="CLASP_N"/>
    <property type="match status" value="1"/>
</dbReference>
<accession>W4GDW8</accession>
<dbReference type="OrthoDB" id="63891at2759"/>